<comment type="caution">
    <text evidence="1">The sequence shown here is derived from an EMBL/GenBank/DDBJ whole genome shotgun (WGS) entry which is preliminary data.</text>
</comment>
<evidence type="ECO:0000313" key="2">
    <source>
        <dbReference type="Proteomes" id="UP000532769"/>
    </source>
</evidence>
<name>A0A846ME37_9BACL</name>
<dbReference type="EMBL" id="JAASRS010000001">
    <property type="protein sequence ID" value="NIK14797.1"/>
    <property type="molecule type" value="Genomic_DNA"/>
</dbReference>
<proteinExistence type="predicted"/>
<keyword evidence="2" id="KW-1185">Reference proteome</keyword>
<organism evidence="1 2">
    <name type="scientific">Saccharococcus thermophilus</name>
    <dbReference type="NCBI Taxonomy" id="29396"/>
    <lineage>
        <taxon>Bacteria</taxon>
        <taxon>Bacillati</taxon>
        <taxon>Bacillota</taxon>
        <taxon>Bacilli</taxon>
        <taxon>Bacillales</taxon>
        <taxon>Anoxybacillaceae</taxon>
        <taxon>Saccharococcus</taxon>
    </lineage>
</organism>
<sequence length="38" mass="4360">MDETGNLKAVLLRYYKSYIPYAQGDFDVEGFATLIQQT</sequence>
<dbReference type="AlphaFoldDB" id="A0A846ME37"/>
<protein>
    <submittedName>
        <fullName evidence="1">Uncharacterized protein</fullName>
    </submittedName>
</protein>
<gene>
    <name evidence="1" type="ORF">BDD39_001307</name>
</gene>
<reference evidence="1 2" key="1">
    <citation type="submission" date="2020-03" db="EMBL/GenBank/DDBJ databases">
        <title>Genomic Encyclopedia of Archaeal and Bacterial Type Strains, Phase II (KMG-II): from individual species to whole genera.</title>
        <authorList>
            <person name="Goeker M."/>
        </authorList>
    </citation>
    <scope>NUCLEOTIDE SEQUENCE [LARGE SCALE GENOMIC DNA]</scope>
    <source>
        <strain evidence="1 2">DSM 4749</strain>
    </source>
</reference>
<accession>A0A846ME37</accession>
<evidence type="ECO:0000313" key="1">
    <source>
        <dbReference type="EMBL" id="NIK14797.1"/>
    </source>
</evidence>
<dbReference type="Proteomes" id="UP000532769">
    <property type="component" value="Unassembled WGS sequence"/>
</dbReference>